<evidence type="ECO:0000256" key="3">
    <source>
        <dbReference type="ARBA" id="ARBA00022519"/>
    </source>
</evidence>
<evidence type="ECO:0000256" key="10">
    <source>
        <dbReference type="HAMAP-Rule" id="MF_00575"/>
    </source>
</evidence>
<dbReference type="PANTHER" id="PTHR34990:SF1">
    <property type="entry name" value="UDP-2,3-DIACYLGLUCOSAMINE HYDROLASE"/>
    <property type="match status" value="1"/>
</dbReference>
<dbReference type="PANTHER" id="PTHR34990">
    <property type="entry name" value="UDP-2,3-DIACYLGLUCOSAMINE HYDROLASE-RELATED"/>
    <property type="match status" value="1"/>
</dbReference>
<feature type="binding site" evidence="10">
    <location>
        <position position="205"/>
    </location>
    <ligand>
        <name>Mn(2+)</name>
        <dbReference type="ChEBI" id="CHEBI:29035"/>
        <label>1</label>
    </ligand>
</feature>
<comment type="subcellular location">
    <subcellularLocation>
        <location evidence="10">Cell inner membrane</location>
        <topology evidence="10">Peripheral membrane protein</topology>
        <orientation evidence="10">Cytoplasmic side</orientation>
    </subcellularLocation>
</comment>
<evidence type="ECO:0000256" key="6">
    <source>
        <dbReference type="ARBA" id="ARBA00022801"/>
    </source>
</evidence>
<feature type="binding site" evidence="10">
    <location>
        <position position="88"/>
    </location>
    <ligand>
        <name>Mn(2+)</name>
        <dbReference type="ChEBI" id="CHEBI:29035"/>
        <label>2</label>
    </ligand>
</feature>
<keyword evidence="4 10" id="KW-0441">Lipid A biosynthesis</keyword>
<accession>A0ABW7GWS7</accession>
<keyword evidence="1 10" id="KW-1003">Cell membrane</keyword>
<reference evidence="12 13" key="1">
    <citation type="submission" date="2024-08" db="EMBL/GenBank/DDBJ databases">
        <authorList>
            <person name="Lu H."/>
        </authorList>
    </citation>
    <scope>NUCLEOTIDE SEQUENCE [LARGE SCALE GENOMIC DNA]</scope>
    <source>
        <strain evidence="12 13">BYS87W</strain>
    </source>
</reference>
<keyword evidence="8 10" id="KW-0472">Membrane</keyword>
<dbReference type="InterPro" id="IPR010138">
    <property type="entry name" value="UDP-diacylglucosamine_Hdrlase"/>
</dbReference>
<protein>
    <recommendedName>
        <fullName evidence="10">UDP-2,3-diacylglucosamine hydrolase</fullName>
        <ecNumber evidence="10">3.6.1.54</ecNumber>
    </recommendedName>
    <alternativeName>
        <fullName evidence="10">UDP-2,3-diacylglucosamine diphosphatase</fullName>
    </alternativeName>
</protein>
<dbReference type="CDD" id="cd07398">
    <property type="entry name" value="MPP_YbbF-LpxH"/>
    <property type="match status" value="1"/>
</dbReference>
<name>A0ABW7GWS7_9BURK</name>
<keyword evidence="13" id="KW-1185">Reference proteome</keyword>
<dbReference type="RefSeq" id="WP_394382220.1">
    <property type="nucleotide sequence ID" value="NZ_JBIGIB010000001.1"/>
</dbReference>
<dbReference type="InterPro" id="IPR029052">
    <property type="entry name" value="Metallo-depent_PP-like"/>
</dbReference>
<evidence type="ECO:0000256" key="8">
    <source>
        <dbReference type="ARBA" id="ARBA00023136"/>
    </source>
</evidence>
<sequence length="250" mass="27516">MIPSLTAPAQWEQIDLLSDLHLGPDTPGTLARLEQHLMHTPANAVLLLGDIFEVWVGDDARHLPFEARCVNLLRAASERVSLFFMHGNRDFLLGEDMLADSGMTALADPTVLNAFGRRWLLTHGDAQCLADTAYQLFRSQVRTPHWQAQLLAQPLEARQALARQMREGSRAAQAAQLMASDLDTAACLALLDEAQAPVMIHGHTHRPATHALDAHHQRWVLSDWDGDAPTPRGDVIRLSAAGIQRLAPCC</sequence>
<evidence type="ECO:0000256" key="7">
    <source>
        <dbReference type="ARBA" id="ARBA00023098"/>
    </source>
</evidence>
<dbReference type="HAMAP" id="MF_00575">
    <property type="entry name" value="LpxH"/>
    <property type="match status" value="1"/>
</dbReference>
<feature type="binding site" evidence="10">
    <location>
        <position position="21"/>
    </location>
    <ligand>
        <name>Mn(2+)</name>
        <dbReference type="ChEBI" id="CHEBI:29035"/>
        <label>1</label>
    </ligand>
</feature>
<comment type="caution">
    <text evidence="12">The sequence shown here is derived from an EMBL/GenBank/DDBJ whole genome shotgun (WGS) entry which is preliminary data.</text>
</comment>
<evidence type="ECO:0000256" key="4">
    <source>
        <dbReference type="ARBA" id="ARBA00022556"/>
    </source>
</evidence>
<feature type="binding site" evidence="10">
    <location>
        <position position="203"/>
    </location>
    <ligand>
        <name>Mn(2+)</name>
        <dbReference type="ChEBI" id="CHEBI:29035"/>
        <label>2</label>
    </ligand>
</feature>
<feature type="binding site" evidence="10">
    <location>
        <position position="176"/>
    </location>
    <ligand>
        <name>substrate</name>
    </ligand>
</feature>
<keyword evidence="6 10" id="KW-0378">Hydrolase</keyword>
<dbReference type="InterPro" id="IPR043461">
    <property type="entry name" value="LpxH-like"/>
</dbReference>
<feature type="binding site" evidence="10">
    <location>
        <begin position="88"/>
        <end position="89"/>
    </location>
    <ligand>
        <name>substrate</name>
    </ligand>
</feature>
<keyword evidence="7 10" id="KW-0443">Lipid metabolism</keyword>
<keyword evidence="3 10" id="KW-0997">Cell inner membrane</keyword>
<dbReference type="EMBL" id="JBIGIB010000001">
    <property type="protein sequence ID" value="MFG6466125.1"/>
    <property type="molecule type" value="Genomic_DNA"/>
</dbReference>
<organism evidence="12 13">
    <name type="scientific">Pelomonas baiyunensis</name>
    <dbReference type="NCBI Taxonomy" id="3299026"/>
    <lineage>
        <taxon>Bacteria</taxon>
        <taxon>Pseudomonadati</taxon>
        <taxon>Pseudomonadota</taxon>
        <taxon>Betaproteobacteria</taxon>
        <taxon>Burkholderiales</taxon>
        <taxon>Sphaerotilaceae</taxon>
        <taxon>Roseateles</taxon>
    </lineage>
</organism>
<evidence type="ECO:0000313" key="12">
    <source>
        <dbReference type="EMBL" id="MFG6466125.1"/>
    </source>
</evidence>
<feature type="binding site" evidence="10">
    <location>
        <position position="131"/>
    </location>
    <ligand>
        <name>substrate</name>
    </ligand>
</feature>
<evidence type="ECO:0000256" key="2">
    <source>
        <dbReference type="ARBA" id="ARBA00022516"/>
    </source>
</evidence>
<dbReference type="SUPFAM" id="SSF56300">
    <property type="entry name" value="Metallo-dependent phosphatases"/>
    <property type="match status" value="1"/>
</dbReference>
<dbReference type="Gene3D" id="3.60.21.10">
    <property type="match status" value="1"/>
</dbReference>
<feature type="domain" description="Calcineurin-like phosphoesterase" evidence="11">
    <location>
        <begin position="14"/>
        <end position="207"/>
    </location>
</feature>
<keyword evidence="9 10" id="KW-0464">Manganese</keyword>
<comment type="pathway">
    <text evidence="10">Glycolipid biosynthesis; lipid IV(A) biosynthesis; lipid IV(A) from (3R)-3-hydroxytetradecanoyl-[acyl-carrier-protein] and UDP-N-acetyl-alpha-D-glucosamine: step 4/6.</text>
</comment>
<feature type="binding site" evidence="10">
    <location>
        <position position="50"/>
    </location>
    <ligand>
        <name>Mn(2+)</name>
        <dbReference type="ChEBI" id="CHEBI:29035"/>
        <label>2</label>
    </ligand>
</feature>
<dbReference type="NCBIfam" id="NF003743">
    <property type="entry name" value="PRK05340.1"/>
    <property type="match status" value="1"/>
</dbReference>
<feature type="binding site" evidence="10">
    <location>
        <position position="169"/>
    </location>
    <ligand>
        <name>substrate</name>
    </ligand>
</feature>
<evidence type="ECO:0000313" key="13">
    <source>
        <dbReference type="Proteomes" id="UP001606303"/>
    </source>
</evidence>
<gene>
    <name evidence="10" type="primary">lpxH</name>
    <name evidence="12" type="ORF">ACG01O_05855</name>
</gene>
<proteinExistence type="inferred from homology"/>
<evidence type="ECO:0000256" key="5">
    <source>
        <dbReference type="ARBA" id="ARBA00022723"/>
    </source>
</evidence>
<feature type="binding site" evidence="10">
    <location>
        <position position="50"/>
    </location>
    <ligand>
        <name>Mn(2+)</name>
        <dbReference type="ChEBI" id="CHEBI:29035"/>
        <label>1</label>
    </ligand>
</feature>
<evidence type="ECO:0000259" key="11">
    <source>
        <dbReference type="Pfam" id="PF00149"/>
    </source>
</evidence>
<feature type="binding site" evidence="10">
    <location>
        <position position="203"/>
    </location>
    <ligand>
        <name>substrate</name>
    </ligand>
</feature>
<dbReference type="InterPro" id="IPR004843">
    <property type="entry name" value="Calcineurin-like_PHP"/>
</dbReference>
<keyword evidence="5 10" id="KW-0479">Metal-binding</keyword>
<feature type="binding site" evidence="10">
    <location>
        <position position="123"/>
    </location>
    <ligand>
        <name>Mn(2+)</name>
        <dbReference type="ChEBI" id="CHEBI:29035"/>
        <label>2</label>
    </ligand>
</feature>
<dbReference type="Pfam" id="PF00149">
    <property type="entry name" value="Metallophos"/>
    <property type="match status" value="1"/>
</dbReference>
<evidence type="ECO:0000256" key="1">
    <source>
        <dbReference type="ARBA" id="ARBA00022475"/>
    </source>
</evidence>
<dbReference type="Proteomes" id="UP001606303">
    <property type="component" value="Unassembled WGS sequence"/>
</dbReference>
<evidence type="ECO:0000256" key="9">
    <source>
        <dbReference type="ARBA" id="ARBA00023211"/>
    </source>
</evidence>
<comment type="similarity">
    <text evidence="10">Belongs to the LpxH family.</text>
</comment>
<comment type="cofactor">
    <cofactor evidence="10">
        <name>Mn(2+)</name>
        <dbReference type="ChEBI" id="CHEBI:29035"/>
    </cofactor>
    <text evidence="10">Binds 2 Mn(2+) ions per subunit in a binuclear metal center.</text>
</comment>
<comment type="catalytic activity">
    <reaction evidence="10">
        <text>UDP-2-N,3-O-bis[(3R)-3-hydroxytetradecanoyl]-alpha-D-glucosamine + H2O = 2-N,3-O-bis[(3R)-3-hydroxytetradecanoyl]-alpha-D-glucosaminyl 1-phosphate + UMP + 2 H(+)</text>
        <dbReference type="Rhea" id="RHEA:25213"/>
        <dbReference type="ChEBI" id="CHEBI:15377"/>
        <dbReference type="ChEBI" id="CHEBI:15378"/>
        <dbReference type="ChEBI" id="CHEBI:57865"/>
        <dbReference type="ChEBI" id="CHEBI:57957"/>
        <dbReference type="ChEBI" id="CHEBI:78847"/>
        <dbReference type="EC" id="3.6.1.54"/>
    </reaction>
</comment>
<comment type="function">
    <text evidence="10">Hydrolyzes the pyrophosphate bond of UDP-2,3-diacylglucosamine to yield 2,3-diacylglucosamine 1-phosphate (lipid X) and UMP by catalyzing the attack of water at the alpha-P atom. Involved in the biosynthesis of lipid A, a phosphorylated glycolipid that anchors the lipopolysaccharide to the outer membrane of the cell.</text>
</comment>
<feature type="binding site" evidence="10">
    <location>
        <position position="173"/>
    </location>
    <ligand>
        <name>substrate</name>
    </ligand>
</feature>
<dbReference type="EC" id="3.6.1.54" evidence="10"/>
<keyword evidence="2 10" id="KW-0444">Lipid biosynthesis</keyword>
<dbReference type="GO" id="GO:0016787">
    <property type="term" value="F:hydrolase activity"/>
    <property type="evidence" value="ECO:0007669"/>
    <property type="project" value="UniProtKB-KW"/>
</dbReference>
<feature type="binding site" evidence="10">
    <location>
        <position position="19"/>
    </location>
    <ligand>
        <name>Mn(2+)</name>
        <dbReference type="ChEBI" id="CHEBI:29035"/>
        <label>1</label>
    </ligand>
</feature>